<dbReference type="SUPFAM" id="SSF52540">
    <property type="entry name" value="P-loop containing nucleoside triphosphate hydrolases"/>
    <property type="match status" value="1"/>
</dbReference>
<dbReference type="SUPFAM" id="SSF81271">
    <property type="entry name" value="TGS-like"/>
    <property type="match status" value="1"/>
</dbReference>
<dbReference type="InterPro" id="IPR012675">
    <property type="entry name" value="Beta-grasp_dom_sf"/>
</dbReference>
<accession>A0A9D5Q7L6</accession>
<sequence>FEDTLALLRDHRIVPSRLKAQYADDQRLTYLPFLLLLNKHDDPSFDEYVEIFSELIPTDDWLFLSISAATGYHLDRLKHRLVERLEIIRVYSKIPGKEPDFTAPFLLKKGDTVEIFAGKVHHDFLEHLKTARVWGQDVYDGQMVQRDHILHDRDIVELHL</sequence>
<proteinExistence type="predicted"/>
<dbReference type="PANTHER" id="PTHR43127">
    <property type="entry name" value="DEVELOPMENTALLY-REGULATED GTP-BINDING PROTEIN 2"/>
    <property type="match status" value="1"/>
</dbReference>
<organism evidence="2 3">
    <name type="scientific">candidate division KSB3 bacterium</name>
    <dbReference type="NCBI Taxonomy" id="2044937"/>
    <lineage>
        <taxon>Bacteria</taxon>
        <taxon>candidate division KSB3</taxon>
    </lineage>
</organism>
<name>A0A9D5Q7L6_9BACT</name>
<dbReference type="GO" id="GO:0005525">
    <property type="term" value="F:GTP binding"/>
    <property type="evidence" value="ECO:0007669"/>
    <property type="project" value="InterPro"/>
</dbReference>
<reference evidence="2" key="1">
    <citation type="submission" date="2019-11" db="EMBL/GenBank/DDBJ databases">
        <title>Microbial mats filling the niche in hypersaline microbial mats.</title>
        <authorList>
            <person name="Wong H.L."/>
            <person name="Macleod F.I."/>
            <person name="White R.A. III"/>
            <person name="Burns B.P."/>
        </authorList>
    </citation>
    <scope>NUCLEOTIDE SEQUENCE</scope>
    <source>
        <strain evidence="2">Rbin_158</strain>
    </source>
</reference>
<dbReference type="Gene3D" id="3.40.50.300">
    <property type="entry name" value="P-loop containing nucleotide triphosphate hydrolases"/>
    <property type="match status" value="1"/>
</dbReference>
<feature type="non-terminal residue" evidence="2">
    <location>
        <position position="1"/>
    </location>
</feature>
<dbReference type="InterPro" id="IPR045001">
    <property type="entry name" value="DRG"/>
</dbReference>
<dbReference type="InterPro" id="IPR012676">
    <property type="entry name" value="TGS-like"/>
</dbReference>
<feature type="domain" description="TGS" evidence="1">
    <location>
        <begin position="88"/>
        <end position="158"/>
    </location>
</feature>
<gene>
    <name evidence="2" type="ORF">GF339_17715</name>
</gene>
<dbReference type="Pfam" id="PF02824">
    <property type="entry name" value="TGS"/>
    <property type="match status" value="1"/>
</dbReference>
<dbReference type="InterPro" id="IPR027417">
    <property type="entry name" value="P-loop_NTPase"/>
</dbReference>
<dbReference type="InterPro" id="IPR004095">
    <property type="entry name" value="TGS"/>
</dbReference>
<evidence type="ECO:0000259" key="1">
    <source>
        <dbReference type="Pfam" id="PF02824"/>
    </source>
</evidence>
<evidence type="ECO:0000313" key="2">
    <source>
        <dbReference type="EMBL" id="MBD3326427.1"/>
    </source>
</evidence>
<dbReference type="Proteomes" id="UP000649604">
    <property type="component" value="Unassembled WGS sequence"/>
</dbReference>
<dbReference type="Gene3D" id="3.10.20.30">
    <property type="match status" value="1"/>
</dbReference>
<dbReference type="AlphaFoldDB" id="A0A9D5Q7L6"/>
<dbReference type="EMBL" id="WJJP01000580">
    <property type="protein sequence ID" value="MBD3326427.1"/>
    <property type="molecule type" value="Genomic_DNA"/>
</dbReference>
<evidence type="ECO:0000313" key="3">
    <source>
        <dbReference type="Proteomes" id="UP000649604"/>
    </source>
</evidence>
<comment type="caution">
    <text evidence="2">The sequence shown here is derived from an EMBL/GenBank/DDBJ whole genome shotgun (WGS) entry which is preliminary data.</text>
</comment>
<dbReference type="GO" id="GO:0003924">
    <property type="term" value="F:GTPase activity"/>
    <property type="evidence" value="ECO:0007669"/>
    <property type="project" value="InterPro"/>
</dbReference>
<protein>
    <submittedName>
        <fullName evidence="2">TGS domain-containing protein</fullName>
    </submittedName>
</protein>